<evidence type="ECO:0000313" key="8">
    <source>
        <dbReference type="Proteomes" id="UP000309170"/>
    </source>
</evidence>
<feature type="transmembrane region" description="Helical" evidence="6">
    <location>
        <begin position="202"/>
        <end position="224"/>
    </location>
</feature>
<evidence type="ECO:0000313" key="7">
    <source>
        <dbReference type="EMBL" id="TKH08126.1"/>
    </source>
</evidence>
<feature type="transmembrane region" description="Helical" evidence="6">
    <location>
        <begin position="93"/>
        <end position="117"/>
    </location>
</feature>
<feature type="transmembrane region" description="Helical" evidence="6">
    <location>
        <begin position="138"/>
        <end position="157"/>
    </location>
</feature>
<dbReference type="GO" id="GO:0005886">
    <property type="term" value="C:plasma membrane"/>
    <property type="evidence" value="ECO:0007669"/>
    <property type="project" value="UniProtKB-SubCell"/>
</dbReference>
<accession>A0A9X8ZDR7</accession>
<keyword evidence="5 6" id="KW-0472">Membrane</keyword>
<keyword evidence="3 6" id="KW-0812">Transmembrane</keyword>
<dbReference type="AlphaFoldDB" id="A0A9X8ZDR7"/>
<evidence type="ECO:0000256" key="4">
    <source>
        <dbReference type="ARBA" id="ARBA00022989"/>
    </source>
</evidence>
<sequence length="281" mass="31764">MERLLPMNHNNHSNSVGTNLNQVTEIAPQLLLALPFILALILYIFAVIISNRHHKQWPLSRTVYWVSGVLSAVISVAGPLANRAHIDFTAHMLGHLLLGMLAPLLMVLAAPMTLVLRTIRITLARRLTRVLRSWLSRMFTHPIVTSVLNIGGLWLLYTTNLYSLMHESTVLNFIVHFHVFMAGYLFTVSMIYIDPILHRISFLYRSIVLIIALAGHGILSKYIYTHPPAGIPLEQANQGSMIMYYGGDIIDIIIIFILCLQWFRATKPRRGLALGQAIEQR</sequence>
<keyword evidence="2" id="KW-1003">Cell membrane</keyword>
<dbReference type="Pfam" id="PF09678">
    <property type="entry name" value="Caa3_CtaG"/>
    <property type="match status" value="1"/>
</dbReference>
<evidence type="ECO:0000256" key="2">
    <source>
        <dbReference type="ARBA" id="ARBA00022475"/>
    </source>
</evidence>
<comment type="subcellular location">
    <subcellularLocation>
        <location evidence="1">Cell membrane</location>
        <topology evidence="1">Multi-pass membrane protein</topology>
    </subcellularLocation>
</comment>
<feature type="transmembrane region" description="Helical" evidence="6">
    <location>
        <begin position="244"/>
        <end position="263"/>
    </location>
</feature>
<protein>
    <submittedName>
        <fullName evidence="7">Cytochrome c oxidase assembly protein</fullName>
    </submittedName>
</protein>
<dbReference type="EMBL" id="SZNT01000415">
    <property type="protein sequence ID" value="TKH08126.1"/>
    <property type="molecule type" value="Genomic_DNA"/>
</dbReference>
<evidence type="ECO:0000256" key="6">
    <source>
        <dbReference type="SAM" id="Phobius"/>
    </source>
</evidence>
<name>A0A9X8ZDR7_9BACI</name>
<proteinExistence type="predicted"/>
<dbReference type="Proteomes" id="UP000309170">
    <property type="component" value="Unassembled WGS sequence"/>
</dbReference>
<feature type="transmembrane region" description="Helical" evidence="6">
    <location>
        <begin position="169"/>
        <end position="193"/>
    </location>
</feature>
<keyword evidence="4 6" id="KW-1133">Transmembrane helix</keyword>
<evidence type="ECO:0000256" key="5">
    <source>
        <dbReference type="ARBA" id="ARBA00023136"/>
    </source>
</evidence>
<feature type="transmembrane region" description="Helical" evidence="6">
    <location>
        <begin position="30"/>
        <end position="50"/>
    </location>
</feature>
<feature type="transmembrane region" description="Helical" evidence="6">
    <location>
        <begin position="62"/>
        <end position="81"/>
    </location>
</feature>
<organism evidence="7 8">
    <name type="scientific">Peribacillus simplex</name>
    <dbReference type="NCBI Taxonomy" id="1478"/>
    <lineage>
        <taxon>Bacteria</taxon>
        <taxon>Bacillati</taxon>
        <taxon>Bacillota</taxon>
        <taxon>Bacilli</taxon>
        <taxon>Bacillales</taxon>
        <taxon>Bacillaceae</taxon>
        <taxon>Peribacillus</taxon>
    </lineage>
</organism>
<reference evidence="7 8" key="1">
    <citation type="journal article" date="2019" name="Environ. Microbiol.">
        <title>An active ?-lactamase is a part of an orchestrated cell wall stress resistance network of Bacillus subtilis and related rhizosphere species.</title>
        <authorList>
            <person name="Bucher T."/>
            <person name="Keren-Paz A."/>
            <person name="Hausser J."/>
            <person name="Olender T."/>
            <person name="Cytryn E."/>
            <person name="Kolodkin-Gal I."/>
        </authorList>
    </citation>
    <scope>NUCLEOTIDE SEQUENCE [LARGE SCALE GENOMIC DNA]</scope>
    <source>
        <strain evidence="7 8">I4</strain>
    </source>
</reference>
<gene>
    <name evidence="7" type="ORF">FC678_21230</name>
</gene>
<dbReference type="InterPro" id="IPR019108">
    <property type="entry name" value="Caa3_assmbl_CtaG-rel"/>
</dbReference>
<evidence type="ECO:0000256" key="1">
    <source>
        <dbReference type="ARBA" id="ARBA00004651"/>
    </source>
</evidence>
<evidence type="ECO:0000256" key="3">
    <source>
        <dbReference type="ARBA" id="ARBA00022692"/>
    </source>
</evidence>
<comment type="caution">
    <text evidence="7">The sequence shown here is derived from an EMBL/GenBank/DDBJ whole genome shotgun (WGS) entry which is preliminary data.</text>
</comment>